<evidence type="ECO:0000256" key="1">
    <source>
        <dbReference type="ARBA" id="ARBA00003283"/>
    </source>
</evidence>
<dbReference type="PROSITE" id="PS51898">
    <property type="entry name" value="TYR_RECOMBINASE"/>
    <property type="match status" value="1"/>
</dbReference>
<reference evidence="9 10" key="1">
    <citation type="submission" date="2017-10" db="EMBL/GenBank/DDBJ databases">
        <title>Effective Description of Clostridium neonatale sp. nov. linked to necrotizing enterocolitis in neonates and a clarification of species assignable to the genus Clostridium (Prazmowski 1880) emend. Lawson and Rainey 2016.</title>
        <authorList>
            <person name="Bernard K."/>
            <person name="Burdz T."/>
            <person name="Wiebe D."/>
            <person name="Balcewich B."/>
            <person name="Alfa M."/>
            <person name="Bernier A.-M."/>
        </authorList>
    </citation>
    <scope>NUCLEOTIDE SEQUENCE [LARGE SCALE GENOMIC DNA]</scope>
    <source>
        <strain evidence="9 10">LCDC99A005</strain>
    </source>
</reference>
<dbReference type="GO" id="GO:0003677">
    <property type="term" value="F:DNA binding"/>
    <property type="evidence" value="ECO:0007669"/>
    <property type="project" value="UniProtKB-UniRule"/>
</dbReference>
<protein>
    <submittedName>
        <fullName evidence="9">Site-specific integrase</fullName>
    </submittedName>
</protein>
<dbReference type="InterPro" id="IPR010998">
    <property type="entry name" value="Integrase_recombinase_N"/>
</dbReference>
<dbReference type="SUPFAM" id="SSF56349">
    <property type="entry name" value="DNA breaking-rejoining enzymes"/>
    <property type="match status" value="1"/>
</dbReference>
<evidence type="ECO:0000259" key="7">
    <source>
        <dbReference type="PROSITE" id="PS51898"/>
    </source>
</evidence>
<dbReference type="Gene3D" id="1.10.150.130">
    <property type="match status" value="1"/>
</dbReference>
<comment type="similarity">
    <text evidence="2">Belongs to the 'phage' integrase family.</text>
</comment>
<dbReference type="InterPro" id="IPR044068">
    <property type="entry name" value="CB"/>
</dbReference>
<dbReference type="Gene3D" id="1.10.443.10">
    <property type="entry name" value="Intergrase catalytic core"/>
    <property type="match status" value="1"/>
</dbReference>
<proteinExistence type="inferred from homology"/>
<accession>A0A2A7MCV2</accession>
<sequence>MARTTYKKRLIDGVEYFYEVVELPRKSNGKRNRKHVCARSAAELKKKLDKIHNDLYNGVDISNTNTFGSLFYDWFYNTHLKNKKISTQNRYEGVYNLYIRNSNLKNKKIKSLKAIDLQKFYNSLENENVSANTIKIIHNIIKPFLHFVYISGLNIRDLSISGTVKLPKIVKTNNYKTVLSLEDQQKFIDYLTATDNSDRLIYMFALGTGLRLGEILALTWDDITDGMVNVNKNIKCVKIDDKWTIIVQDTPKTEKSNRIVPIPDNILSELALHQKKQNEFKNFIGDMYTDNNIVFPTELGTYIDPSNLNRRFKKSLVKAGLNPIKFHSLRHTYATRLFENNVQPKVVSDLLGHKDITTTLNIYTWVMESQKNKALEAINNIF</sequence>
<dbReference type="InterPro" id="IPR002104">
    <property type="entry name" value="Integrase_catalytic"/>
</dbReference>
<evidence type="ECO:0000256" key="4">
    <source>
        <dbReference type="ARBA" id="ARBA00023125"/>
    </source>
</evidence>
<keyword evidence="3" id="KW-0229">DNA integration</keyword>
<dbReference type="InterPro" id="IPR013762">
    <property type="entry name" value="Integrase-like_cat_sf"/>
</dbReference>
<keyword evidence="10" id="KW-1185">Reference proteome</keyword>
<gene>
    <name evidence="9" type="ORF">CQ394_16110</name>
</gene>
<evidence type="ECO:0000256" key="5">
    <source>
        <dbReference type="ARBA" id="ARBA00023172"/>
    </source>
</evidence>
<dbReference type="OrthoDB" id="9785687at2"/>
<feature type="domain" description="Tyr recombinase" evidence="7">
    <location>
        <begin position="174"/>
        <end position="376"/>
    </location>
</feature>
<organism evidence="9 10">
    <name type="scientific">Clostridium neonatale</name>
    <dbReference type="NCBI Taxonomy" id="137838"/>
    <lineage>
        <taxon>Bacteria</taxon>
        <taxon>Bacillati</taxon>
        <taxon>Bacillota</taxon>
        <taxon>Clostridia</taxon>
        <taxon>Eubacteriales</taxon>
        <taxon>Clostridiaceae</taxon>
        <taxon>Clostridium</taxon>
    </lineage>
</organism>
<dbReference type="RefSeq" id="WP_058293387.1">
    <property type="nucleotide sequence ID" value="NZ_CAMTCJ010000142.1"/>
</dbReference>
<evidence type="ECO:0000313" key="9">
    <source>
        <dbReference type="EMBL" id="PEG29486.1"/>
    </source>
</evidence>
<comment type="caution">
    <text evidence="9">The sequence shown here is derived from an EMBL/GenBank/DDBJ whole genome shotgun (WGS) entry which is preliminary data.</text>
</comment>
<evidence type="ECO:0000256" key="6">
    <source>
        <dbReference type="PROSITE-ProRule" id="PRU01248"/>
    </source>
</evidence>
<dbReference type="GO" id="GO:0006310">
    <property type="term" value="P:DNA recombination"/>
    <property type="evidence" value="ECO:0007669"/>
    <property type="project" value="UniProtKB-KW"/>
</dbReference>
<dbReference type="Pfam" id="PF00589">
    <property type="entry name" value="Phage_integrase"/>
    <property type="match status" value="1"/>
</dbReference>
<keyword evidence="4 6" id="KW-0238">DNA-binding</keyword>
<dbReference type="InterPro" id="IPR004107">
    <property type="entry name" value="Integrase_SAM-like_N"/>
</dbReference>
<dbReference type="InterPro" id="IPR050090">
    <property type="entry name" value="Tyrosine_recombinase_XerCD"/>
</dbReference>
<evidence type="ECO:0000256" key="3">
    <source>
        <dbReference type="ARBA" id="ARBA00022908"/>
    </source>
</evidence>
<dbReference type="AlphaFoldDB" id="A0A2A7MCV2"/>
<dbReference type="CDD" id="cd01189">
    <property type="entry name" value="INT_ICEBs1_C_like"/>
    <property type="match status" value="1"/>
</dbReference>
<dbReference type="Pfam" id="PF14659">
    <property type="entry name" value="Phage_int_SAM_3"/>
    <property type="match status" value="1"/>
</dbReference>
<dbReference type="PANTHER" id="PTHR30349:SF91">
    <property type="entry name" value="INTA PROTEIN"/>
    <property type="match status" value="1"/>
</dbReference>
<evidence type="ECO:0000259" key="8">
    <source>
        <dbReference type="PROSITE" id="PS51900"/>
    </source>
</evidence>
<dbReference type="PANTHER" id="PTHR30349">
    <property type="entry name" value="PHAGE INTEGRASE-RELATED"/>
    <property type="match status" value="1"/>
</dbReference>
<dbReference type="EMBL" id="PDCJ01000003">
    <property type="protein sequence ID" value="PEG29486.1"/>
    <property type="molecule type" value="Genomic_DNA"/>
</dbReference>
<comment type="function">
    <text evidence="1">Site-specific tyrosine recombinase, which acts by catalyzing the cutting and rejoining of the recombining DNA molecules.</text>
</comment>
<feature type="domain" description="Core-binding (CB)" evidence="8">
    <location>
        <begin position="65"/>
        <end position="149"/>
    </location>
</feature>
<dbReference type="GO" id="GO:0015074">
    <property type="term" value="P:DNA integration"/>
    <property type="evidence" value="ECO:0007669"/>
    <property type="project" value="UniProtKB-KW"/>
</dbReference>
<name>A0A2A7MCV2_9CLOT</name>
<dbReference type="InterPro" id="IPR011010">
    <property type="entry name" value="DNA_brk_join_enz"/>
</dbReference>
<dbReference type="PROSITE" id="PS51900">
    <property type="entry name" value="CB"/>
    <property type="match status" value="1"/>
</dbReference>
<evidence type="ECO:0000313" key="10">
    <source>
        <dbReference type="Proteomes" id="UP000220840"/>
    </source>
</evidence>
<dbReference type="Proteomes" id="UP000220840">
    <property type="component" value="Unassembled WGS sequence"/>
</dbReference>
<dbReference type="STRING" id="137838.GCA_001458595_00399"/>
<evidence type="ECO:0000256" key="2">
    <source>
        <dbReference type="ARBA" id="ARBA00008857"/>
    </source>
</evidence>
<keyword evidence="5" id="KW-0233">DNA recombination</keyword>